<name>A0AC35FU44_9BILA</name>
<accession>A0AC35FU44</accession>
<organism evidence="1 2">
    <name type="scientific">Panagrolaimus sp. PS1159</name>
    <dbReference type="NCBI Taxonomy" id="55785"/>
    <lineage>
        <taxon>Eukaryota</taxon>
        <taxon>Metazoa</taxon>
        <taxon>Ecdysozoa</taxon>
        <taxon>Nematoda</taxon>
        <taxon>Chromadorea</taxon>
        <taxon>Rhabditida</taxon>
        <taxon>Tylenchina</taxon>
        <taxon>Panagrolaimomorpha</taxon>
        <taxon>Panagrolaimoidea</taxon>
        <taxon>Panagrolaimidae</taxon>
        <taxon>Panagrolaimus</taxon>
    </lineage>
</organism>
<evidence type="ECO:0000313" key="2">
    <source>
        <dbReference type="WBParaSite" id="PS1159_v2.g20890.t1"/>
    </source>
</evidence>
<protein>
    <submittedName>
        <fullName evidence="2">Ion transport domain-containing protein</fullName>
    </submittedName>
</protein>
<proteinExistence type="predicted"/>
<sequence length="809" mass="93524">MSRERGEMRMYNLVDEHGTGILMPWVRYGVKTNDFSLLNEFFDSMVKHFMYNDGNGKYIPISELVMIRNKQRNAILSALRRKKGHGKSGPNILEDFDQSTQAKGDFSKALKLLDGFVNSNRNIKYRLVVWDLNEKGNMGENLLNLCLLHNTVEHNTLAIKLVQHFPKMINDIFISEEYYGLSPVHQAIVNEDIQMLYFLLKHKADVHQRCYGSFFCADDQKDTRSDSLEHEWVDVQPNTRYTGRMYWGEFPLSFAACTRQPDCIRLLCAFKADPNVRDTNGNTVLHMCVIHSLPDMFRLVHSLGGKLQITNEQKLTPLGLAAKLAKKDMFDVIINIEKLTLWSCRDTVCTAYPLRGIDTIDEITGQLNQSSVLSLVVYGDKSDHLDFLDNLLDDLLQKKWEAFGMRKLIHSIIGYTIYLIAFFIAFLIRTPRAPYEPFYYSNGTYSDQNSTMHFFTSDYFGINEHLYQDERCYLWSYSDTPGSYLQRIRLICELIAVISSLIQFGHEAREIIHSSHKRWWLTTKTFPGKIIHKTSFLIILLMVPIRFACSLSEWAVVVENVLGIVAALTTSMHCLFFFRAVKFIGPFILMVYKIIADDIVRFLLIYSVFLLCFSQAFFVIFKSCERDSGPDFENVFSSPGEGLLRMFIMSVGEFTAIYKNLQSCQSVIGIQGKIVFLIYELLVTVMLLNLLIAMMTRTYERIAETQKEWKRQWAQVILMLERSVPPGERLRIMIEYSRPLKVDKTQRALVVRQKKDKTTPISIKKRNHQKKKPLHRLLTLNSLNLNMLRRASAFSESDNSAMEMSKSIA</sequence>
<reference evidence="2" key="1">
    <citation type="submission" date="2022-11" db="UniProtKB">
        <authorList>
            <consortium name="WormBaseParasite"/>
        </authorList>
    </citation>
    <scope>IDENTIFICATION</scope>
</reference>
<evidence type="ECO:0000313" key="1">
    <source>
        <dbReference type="Proteomes" id="UP000887580"/>
    </source>
</evidence>
<dbReference type="WBParaSite" id="PS1159_v2.g20890.t1">
    <property type="protein sequence ID" value="PS1159_v2.g20890.t1"/>
    <property type="gene ID" value="PS1159_v2.g20890"/>
</dbReference>
<dbReference type="Proteomes" id="UP000887580">
    <property type="component" value="Unplaced"/>
</dbReference>